<name>A0AC34FVJ7_9BILA</name>
<evidence type="ECO:0000313" key="1">
    <source>
        <dbReference type="Proteomes" id="UP000887579"/>
    </source>
</evidence>
<protein>
    <submittedName>
        <fullName evidence="2">Carboxypeptidase</fullName>
    </submittedName>
</protein>
<dbReference type="WBParaSite" id="ES5_v2.g21489.t1">
    <property type="protein sequence ID" value="ES5_v2.g21489.t1"/>
    <property type="gene ID" value="ES5_v2.g21489"/>
</dbReference>
<sequence length="463" mass="52898">MQFFVANYFILATLVFIGVFASEEANDDEIKQLPGLKDNVTFRHFSGYLQVSETHFLHYWFVESQYDLANAPLIFWYNGGPGCSSMEGLLHEMGPYQINSNGKTLRKNPNSWNNFASIVYIEAPAGVGYSYATDGNITTSDDLTTEENYEGIKQFFKKYPYFRNHSTFIMGESYGGIYVPLLTAKIIENQTDFPINLGGMAIGNGLLNYKLNRETQLQFLYAHGMIDELKWNQFEKTCCNGCVETCDLGNITLKCLNILDGGISNVNPYDIYGKCEGSNKKFDLMEGILIQDLLLSSSQRYLKKSFSLKNEERNIIPCFNLTDITTYMNLPYLRKALHIPENLPKWEICNEKVHNSYNRQYLDMTPFFKKVHKANVRVLLYYGDTDLMCNFMMGQKFAAQLRFDLISNSQAWEVNGQTAGFKTVYDNLAFTTIRGAGHMAPQYRAPETAKAVLHFVLNPHFDI</sequence>
<dbReference type="Proteomes" id="UP000887579">
    <property type="component" value="Unplaced"/>
</dbReference>
<evidence type="ECO:0000313" key="2">
    <source>
        <dbReference type="WBParaSite" id="ES5_v2.g21489.t1"/>
    </source>
</evidence>
<reference evidence="2" key="1">
    <citation type="submission" date="2022-11" db="UniProtKB">
        <authorList>
            <consortium name="WormBaseParasite"/>
        </authorList>
    </citation>
    <scope>IDENTIFICATION</scope>
</reference>
<organism evidence="1 2">
    <name type="scientific">Panagrolaimus sp. ES5</name>
    <dbReference type="NCBI Taxonomy" id="591445"/>
    <lineage>
        <taxon>Eukaryota</taxon>
        <taxon>Metazoa</taxon>
        <taxon>Ecdysozoa</taxon>
        <taxon>Nematoda</taxon>
        <taxon>Chromadorea</taxon>
        <taxon>Rhabditida</taxon>
        <taxon>Tylenchina</taxon>
        <taxon>Panagrolaimomorpha</taxon>
        <taxon>Panagrolaimoidea</taxon>
        <taxon>Panagrolaimidae</taxon>
        <taxon>Panagrolaimus</taxon>
    </lineage>
</organism>
<proteinExistence type="predicted"/>
<accession>A0AC34FVJ7</accession>